<sequence>MDLTKEIFRRKQIQLIWLMRIWQILKMAVRNRIMMRTLSTVPIPNFLLLSSRKYPQGMTWPCFLPALSVKQDP</sequence>
<gene>
    <name evidence="1" type="ORF">DVH24_039965</name>
</gene>
<dbReference type="EMBL" id="RDQH01000340">
    <property type="protein sequence ID" value="RXH77994.1"/>
    <property type="molecule type" value="Genomic_DNA"/>
</dbReference>
<keyword evidence="2" id="KW-1185">Reference proteome</keyword>
<organism evidence="1 2">
    <name type="scientific">Malus domestica</name>
    <name type="common">Apple</name>
    <name type="synonym">Pyrus malus</name>
    <dbReference type="NCBI Taxonomy" id="3750"/>
    <lineage>
        <taxon>Eukaryota</taxon>
        <taxon>Viridiplantae</taxon>
        <taxon>Streptophyta</taxon>
        <taxon>Embryophyta</taxon>
        <taxon>Tracheophyta</taxon>
        <taxon>Spermatophyta</taxon>
        <taxon>Magnoliopsida</taxon>
        <taxon>eudicotyledons</taxon>
        <taxon>Gunneridae</taxon>
        <taxon>Pentapetalae</taxon>
        <taxon>rosids</taxon>
        <taxon>fabids</taxon>
        <taxon>Rosales</taxon>
        <taxon>Rosaceae</taxon>
        <taxon>Amygdaloideae</taxon>
        <taxon>Maleae</taxon>
        <taxon>Malus</taxon>
    </lineage>
</organism>
<evidence type="ECO:0000313" key="2">
    <source>
        <dbReference type="Proteomes" id="UP000290289"/>
    </source>
</evidence>
<evidence type="ECO:0000313" key="1">
    <source>
        <dbReference type="EMBL" id="RXH77994.1"/>
    </source>
</evidence>
<dbReference type="AlphaFoldDB" id="A0A498I734"/>
<comment type="caution">
    <text evidence="1">The sequence shown here is derived from an EMBL/GenBank/DDBJ whole genome shotgun (WGS) entry which is preliminary data.</text>
</comment>
<name>A0A498I734_MALDO</name>
<protein>
    <submittedName>
        <fullName evidence="1">Uncharacterized protein</fullName>
    </submittedName>
</protein>
<dbReference type="Proteomes" id="UP000290289">
    <property type="component" value="Chromosome 14"/>
</dbReference>
<reference evidence="1 2" key="1">
    <citation type="submission" date="2018-10" db="EMBL/GenBank/DDBJ databases">
        <title>A high-quality apple genome assembly.</title>
        <authorList>
            <person name="Hu J."/>
        </authorList>
    </citation>
    <scope>NUCLEOTIDE SEQUENCE [LARGE SCALE GENOMIC DNA]</scope>
    <source>
        <strain evidence="2">cv. HFTH1</strain>
        <tissue evidence="1">Young leaf</tissue>
    </source>
</reference>
<proteinExistence type="predicted"/>
<accession>A0A498I734</accession>